<evidence type="ECO:0000256" key="4">
    <source>
        <dbReference type="SAM" id="Phobius"/>
    </source>
</evidence>
<reference evidence="5 6" key="2">
    <citation type="journal article" date="2011" name="Stand. Genomic Sci.">
        <title>Complete genome sequence of Desulfurococcus mucosus type strain (O7/1).</title>
        <authorList>
            <person name="Wirth R."/>
            <person name="Chertkov O."/>
            <person name="Held B."/>
            <person name="Lapidus A."/>
            <person name="Nolan M."/>
            <person name="Lucas S."/>
            <person name="Hammon N."/>
            <person name="Deshpande S."/>
            <person name="Cheng J.F."/>
            <person name="Tapia R."/>
            <person name="Han C."/>
            <person name="Goodwin L."/>
            <person name="Pitluck S."/>
            <person name="Liolios K."/>
            <person name="Ioanna P."/>
            <person name="Ivanova N."/>
            <person name="Mavromatis K."/>
            <person name="Mikhailova N."/>
            <person name="Pati A."/>
            <person name="Chen A."/>
            <person name="Palaniappan K."/>
            <person name="Land M."/>
            <person name="Hauser L."/>
            <person name="Chang Y.J."/>
            <person name="Jeffries C.D."/>
            <person name="Bilek Y."/>
            <person name="Hader T."/>
            <person name="Rohde M."/>
            <person name="Spring S."/>
            <person name="Sikorski J."/>
            <person name="Goker M."/>
            <person name="Woyke T."/>
            <person name="Bristow J."/>
            <person name="Eisen J.A."/>
            <person name="Markowitz V."/>
            <person name="Hugenholtz P."/>
            <person name="Kyrpides N.C."/>
            <person name="Klenk H.P."/>
        </authorList>
    </citation>
    <scope>NUCLEOTIDE SEQUENCE [LARGE SCALE GENOMIC DNA]</scope>
    <source>
        <strain evidence="6">ATCC 35584 / DSM 2162 / JCM 9187 / O7/1</strain>
    </source>
</reference>
<evidence type="ECO:0000313" key="6">
    <source>
        <dbReference type="Proteomes" id="UP000001068"/>
    </source>
</evidence>
<dbReference type="InterPro" id="IPR000485">
    <property type="entry name" value="AsnC-type_HTH_dom"/>
</dbReference>
<organism evidence="5 6">
    <name type="scientific">Desulfurococcus mucosus (strain ATCC 35584 / DSM 2162 / JCM 9187 / O7/1)</name>
    <dbReference type="NCBI Taxonomy" id="765177"/>
    <lineage>
        <taxon>Archaea</taxon>
        <taxon>Thermoproteota</taxon>
        <taxon>Thermoprotei</taxon>
        <taxon>Desulfurococcales</taxon>
        <taxon>Desulfurococcaceae</taxon>
        <taxon>Desulfurococcus</taxon>
    </lineage>
</organism>
<accession>E8R9P7</accession>
<proteinExistence type="predicted"/>
<evidence type="ECO:0000256" key="3">
    <source>
        <dbReference type="ARBA" id="ARBA00023163"/>
    </source>
</evidence>
<dbReference type="InterPro" id="IPR036388">
    <property type="entry name" value="WH-like_DNA-bd_sf"/>
</dbReference>
<evidence type="ECO:0000256" key="1">
    <source>
        <dbReference type="ARBA" id="ARBA00023015"/>
    </source>
</evidence>
<sequence length="168" mass="18658">MENDGLELTRKLVENPRISIRRLANELGVSYIALRDRLRKLSHKGLISFTLSVSPLLAGSVAAVVRVHGHRVDDMLSKASRCNRVIAGLKMGEGEAVLVIYGRDKGDIVSVIDVLRNNVDGDVEVDIEYGRLPLDFKVQIRNPHPDCNNTYCNSCLPLLRNRNGGRNT</sequence>
<dbReference type="Proteomes" id="UP000001068">
    <property type="component" value="Chromosome"/>
</dbReference>
<protein>
    <submittedName>
        <fullName evidence="5">Transcription regulator AsnC-type</fullName>
    </submittedName>
</protein>
<dbReference type="SMART" id="SM00344">
    <property type="entry name" value="HTH_ASNC"/>
    <property type="match status" value="1"/>
</dbReference>
<dbReference type="GO" id="GO:0043565">
    <property type="term" value="F:sequence-specific DNA binding"/>
    <property type="evidence" value="ECO:0007669"/>
    <property type="project" value="InterPro"/>
</dbReference>
<keyword evidence="4" id="KW-1133">Transmembrane helix</keyword>
<name>E8R9P7_DESM0</name>
<dbReference type="AlphaFoldDB" id="E8R9P7"/>
<evidence type="ECO:0000256" key="2">
    <source>
        <dbReference type="ARBA" id="ARBA00023125"/>
    </source>
</evidence>
<dbReference type="InterPro" id="IPR019888">
    <property type="entry name" value="Tscrpt_reg_AsnC-like"/>
</dbReference>
<gene>
    <name evidence="5" type="ordered locus">Desmu_0920</name>
</gene>
<keyword evidence="6" id="KW-1185">Reference proteome</keyword>
<dbReference type="PRINTS" id="PR00033">
    <property type="entry name" value="HTHASNC"/>
</dbReference>
<dbReference type="Gene3D" id="1.10.10.10">
    <property type="entry name" value="Winged helix-like DNA-binding domain superfamily/Winged helix DNA-binding domain"/>
    <property type="match status" value="1"/>
</dbReference>
<keyword evidence="3" id="KW-0804">Transcription</keyword>
<dbReference type="HOGENOM" id="CLU_127466_0_0_2"/>
<dbReference type="eggNOG" id="arCOG01585">
    <property type="taxonomic scope" value="Archaea"/>
</dbReference>
<keyword evidence="4" id="KW-0812">Transmembrane</keyword>
<dbReference type="KEGG" id="dmu:Desmu_0920"/>
<dbReference type="Pfam" id="PF13412">
    <property type="entry name" value="HTH_24"/>
    <property type="match status" value="1"/>
</dbReference>
<evidence type="ECO:0000313" key="5">
    <source>
        <dbReference type="EMBL" id="ADV65223.1"/>
    </source>
</evidence>
<dbReference type="InterPro" id="IPR036390">
    <property type="entry name" value="WH_DNA-bd_sf"/>
</dbReference>
<reference evidence="6" key="1">
    <citation type="submission" date="2010-11" db="EMBL/GenBank/DDBJ databases">
        <title>The complete genome of Desulfurococcus mucosus DSM 2162.</title>
        <authorList>
            <consortium name="US DOE Joint Genome Institute (JGI-PGF)"/>
            <person name="Lucas S."/>
            <person name="Copeland A."/>
            <person name="Lapidus A."/>
            <person name="Bruce D."/>
            <person name="Goodwin L."/>
            <person name="Pitluck S."/>
            <person name="Kyrpides N."/>
            <person name="Mavromatis K."/>
            <person name="Pagani I."/>
            <person name="Ivanova N."/>
            <person name="Ovchinnikova G."/>
            <person name="Chertkov O."/>
            <person name="Held B."/>
            <person name="Brettin T."/>
            <person name="Detter J.C."/>
            <person name="Tapia R."/>
            <person name="Han C."/>
            <person name="Land M."/>
            <person name="Hauser L."/>
            <person name="Markowitz V."/>
            <person name="Cheng J.-F."/>
            <person name="Hugenholtz P."/>
            <person name="Woyke T."/>
            <person name="Wu D."/>
            <person name="Wirth R."/>
            <person name="Bilek Y."/>
            <person name="Hader T."/>
            <person name="Klenk H.-P."/>
            <person name="Eisen J.A."/>
        </authorList>
    </citation>
    <scope>NUCLEOTIDE SEQUENCE [LARGE SCALE GENOMIC DNA]</scope>
    <source>
        <strain evidence="6">ATCC 35584 / DSM 2162 / JCM 9187 / O7/1</strain>
    </source>
</reference>
<keyword evidence="1" id="KW-0805">Transcription regulation</keyword>
<keyword evidence="2" id="KW-0238">DNA-binding</keyword>
<keyword evidence="4" id="KW-0472">Membrane</keyword>
<dbReference type="SUPFAM" id="SSF46785">
    <property type="entry name" value="Winged helix' DNA-binding domain"/>
    <property type="match status" value="1"/>
</dbReference>
<dbReference type="EMBL" id="CP002363">
    <property type="protein sequence ID" value="ADV65223.1"/>
    <property type="molecule type" value="Genomic_DNA"/>
</dbReference>
<feature type="transmembrane region" description="Helical" evidence="4">
    <location>
        <begin position="45"/>
        <end position="65"/>
    </location>
</feature>
<dbReference type="STRING" id="765177.Desmu_0920"/>